<dbReference type="Gene3D" id="1.10.1200.10">
    <property type="entry name" value="ACP-like"/>
    <property type="match status" value="1"/>
</dbReference>
<sequence>MEIRSQLRAFILENYLFTDDQNALSDTQSFLKAGILDSMGILELIAFLEEELGVMVAPAEMVPENLDSIDNLMAFIVNRIPA</sequence>
<proteinExistence type="predicted"/>
<evidence type="ECO:0000259" key="1">
    <source>
        <dbReference type="PROSITE" id="PS50075"/>
    </source>
</evidence>
<reference evidence="2 3" key="1">
    <citation type="submission" date="2006-02" db="EMBL/GenBank/DDBJ databases">
        <authorList>
            <person name="Pinhassi J."/>
            <person name="Pedros-Alio C."/>
            <person name="Ferriera S."/>
            <person name="Johnson J."/>
            <person name="Kravitz S."/>
            <person name="Halpern A."/>
            <person name="Remington K."/>
            <person name="Beeson K."/>
            <person name="Tran B."/>
            <person name="Rogers Y.-H."/>
            <person name="Friedman R."/>
            <person name="Venter J.C."/>
        </authorList>
    </citation>
    <scope>NUCLEOTIDE SEQUENCE [LARGE SCALE GENOMIC DNA]</scope>
    <source>
        <strain evidence="2 3">MED297</strain>
    </source>
</reference>
<dbReference type="AlphaFoldDB" id="A4BIT9"/>
<organism evidence="2 3">
    <name type="scientific">Reinekea blandensis MED297</name>
    <dbReference type="NCBI Taxonomy" id="314283"/>
    <lineage>
        <taxon>Bacteria</taxon>
        <taxon>Pseudomonadati</taxon>
        <taxon>Pseudomonadota</taxon>
        <taxon>Gammaproteobacteria</taxon>
        <taxon>Oceanospirillales</taxon>
        <taxon>Saccharospirillaceae</taxon>
        <taxon>Reinekea</taxon>
    </lineage>
</organism>
<gene>
    <name evidence="2" type="ORF">MED297_04879</name>
</gene>
<keyword evidence="3" id="KW-1185">Reference proteome</keyword>
<dbReference type="InterPro" id="IPR009081">
    <property type="entry name" value="PP-bd_ACP"/>
</dbReference>
<dbReference type="HOGENOM" id="CLU_108696_16_0_6"/>
<dbReference type="SUPFAM" id="SSF47336">
    <property type="entry name" value="ACP-like"/>
    <property type="match status" value="1"/>
</dbReference>
<dbReference type="OrthoDB" id="2625323at2"/>
<accession>A4BIT9</accession>
<evidence type="ECO:0000313" key="3">
    <source>
        <dbReference type="Proteomes" id="UP000005953"/>
    </source>
</evidence>
<protein>
    <recommendedName>
        <fullName evidence="1">Carrier domain-containing protein</fullName>
    </recommendedName>
</protein>
<feature type="domain" description="Carrier" evidence="1">
    <location>
        <begin position="2"/>
        <end position="80"/>
    </location>
</feature>
<comment type="caution">
    <text evidence="2">The sequence shown here is derived from an EMBL/GenBank/DDBJ whole genome shotgun (WGS) entry which is preliminary data.</text>
</comment>
<dbReference type="STRING" id="314283.MED297_04879"/>
<dbReference type="Pfam" id="PF00550">
    <property type="entry name" value="PP-binding"/>
    <property type="match status" value="1"/>
</dbReference>
<name>A4BIT9_9GAMM</name>
<dbReference type="InterPro" id="IPR036736">
    <property type="entry name" value="ACP-like_sf"/>
</dbReference>
<dbReference type="Proteomes" id="UP000005953">
    <property type="component" value="Unassembled WGS sequence"/>
</dbReference>
<evidence type="ECO:0000313" key="2">
    <source>
        <dbReference type="EMBL" id="EAR07956.1"/>
    </source>
</evidence>
<dbReference type="PROSITE" id="PS50075">
    <property type="entry name" value="CARRIER"/>
    <property type="match status" value="1"/>
</dbReference>
<dbReference type="EMBL" id="AAOE01000028">
    <property type="protein sequence ID" value="EAR07956.1"/>
    <property type="molecule type" value="Genomic_DNA"/>
</dbReference>